<organism evidence="2 3">
    <name type="scientific">Maribacter algarum</name>
    <name type="common">ex Zhang et al. 2020</name>
    <dbReference type="NCBI Taxonomy" id="2578118"/>
    <lineage>
        <taxon>Bacteria</taxon>
        <taxon>Pseudomonadati</taxon>
        <taxon>Bacteroidota</taxon>
        <taxon>Flavobacteriia</taxon>
        <taxon>Flavobacteriales</taxon>
        <taxon>Flavobacteriaceae</taxon>
        <taxon>Maribacter</taxon>
    </lineage>
</organism>
<dbReference type="EMBL" id="VATY01000001">
    <property type="protein sequence ID" value="TMM58925.1"/>
    <property type="molecule type" value="Genomic_DNA"/>
</dbReference>
<keyword evidence="1" id="KW-1133">Transmembrane helix</keyword>
<evidence type="ECO:0000313" key="3">
    <source>
        <dbReference type="Proteomes" id="UP000310314"/>
    </source>
</evidence>
<dbReference type="Proteomes" id="UP000310314">
    <property type="component" value="Unassembled WGS sequence"/>
</dbReference>
<gene>
    <name evidence="2" type="ORF">FEE95_05695</name>
</gene>
<sequence length="126" mass="14216">MIALKTVYIANILVAGWISITSLFRPKKALANIFENSLEYSEVIRLVGALWTGIFILSILGLFHPKKMALVLLFQLVYKSSWLLFVAVPAALTKQPCPKGMAVFFMIWCIILPFVIPWKEIFAISV</sequence>
<feature type="transmembrane region" description="Helical" evidence="1">
    <location>
        <begin position="100"/>
        <end position="118"/>
    </location>
</feature>
<dbReference type="RefSeq" id="WP_138656858.1">
    <property type="nucleotide sequence ID" value="NZ_VATY01000001.1"/>
</dbReference>
<reference evidence="2 3" key="1">
    <citation type="submission" date="2019-05" db="EMBL/GenBank/DDBJ databases">
        <authorList>
            <person name="Zhang J.-Y."/>
            <person name="Feg X."/>
            <person name="Du Z.-J."/>
        </authorList>
    </citation>
    <scope>NUCLEOTIDE SEQUENCE [LARGE SCALE GENOMIC DNA]</scope>
    <source>
        <strain evidence="2 3">RZ26</strain>
    </source>
</reference>
<feature type="transmembrane region" description="Helical" evidence="1">
    <location>
        <begin position="6"/>
        <end position="24"/>
    </location>
</feature>
<protein>
    <submittedName>
        <fullName evidence="2">Uncharacterized protein</fullName>
    </submittedName>
</protein>
<keyword evidence="3" id="KW-1185">Reference proteome</keyword>
<evidence type="ECO:0000256" key="1">
    <source>
        <dbReference type="SAM" id="Phobius"/>
    </source>
</evidence>
<feature type="transmembrane region" description="Helical" evidence="1">
    <location>
        <begin position="44"/>
        <end position="63"/>
    </location>
</feature>
<comment type="caution">
    <text evidence="2">The sequence shown here is derived from an EMBL/GenBank/DDBJ whole genome shotgun (WGS) entry which is preliminary data.</text>
</comment>
<dbReference type="AlphaFoldDB" id="A0A5S3PVB2"/>
<name>A0A5S3PVB2_9FLAO</name>
<feature type="transmembrane region" description="Helical" evidence="1">
    <location>
        <begin position="69"/>
        <end position="88"/>
    </location>
</feature>
<keyword evidence="1" id="KW-0472">Membrane</keyword>
<keyword evidence="1" id="KW-0812">Transmembrane</keyword>
<proteinExistence type="predicted"/>
<dbReference type="OrthoDB" id="1441312at2"/>
<accession>A0A5S3PVB2</accession>
<evidence type="ECO:0000313" key="2">
    <source>
        <dbReference type="EMBL" id="TMM58925.1"/>
    </source>
</evidence>